<comment type="caution">
    <text evidence="2">The sequence shown here is derived from an EMBL/GenBank/DDBJ whole genome shotgun (WGS) entry which is preliminary data.</text>
</comment>
<feature type="non-terminal residue" evidence="2">
    <location>
        <position position="1"/>
    </location>
</feature>
<evidence type="ECO:0000259" key="1">
    <source>
        <dbReference type="Pfam" id="PF02463"/>
    </source>
</evidence>
<feature type="domain" description="RecF/RecN/SMC N-terminal" evidence="1">
    <location>
        <begin position="40"/>
        <end position="124"/>
    </location>
</feature>
<dbReference type="Pfam" id="PF02463">
    <property type="entry name" value="SMC_N"/>
    <property type="match status" value="1"/>
</dbReference>
<dbReference type="InterPro" id="IPR003395">
    <property type="entry name" value="RecF/RecN/SMC_N"/>
</dbReference>
<dbReference type="Gene3D" id="3.40.50.300">
    <property type="entry name" value="P-loop containing nucleotide triphosphate hydrolases"/>
    <property type="match status" value="1"/>
</dbReference>
<organism evidence="2">
    <name type="scientific">marine sediment metagenome</name>
    <dbReference type="NCBI Taxonomy" id="412755"/>
    <lineage>
        <taxon>unclassified sequences</taxon>
        <taxon>metagenomes</taxon>
        <taxon>ecological metagenomes</taxon>
    </lineage>
</organism>
<dbReference type="EMBL" id="BARV01031012">
    <property type="protein sequence ID" value="GAI33445.1"/>
    <property type="molecule type" value="Genomic_DNA"/>
</dbReference>
<dbReference type="AlphaFoldDB" id="X1P334"/>
<dbReference type="InterPro" id="IPR027417">
    <property type="entry name" value="P-loop_NTPase"/>
</dbReference>
<proteinExistence type="predicted"/>
<accession>X1P334</accession>
<sequence>LFPLGEGEMQLEKIDSESGDEIGVDLKVDIGNNKFAPLSLLSGGEKTLVSIAFLFSIYSINSSPFYVFDEVDATLDDVNISRFLTLVKKFSEKQQIIIITHQKRTMEVADTIYGVTMQSNGVSKIISEKIGKKYAEVN</sequence>
<dbReference type="SUPFAM" id="SSF52540">
    <property type="entry name" value="P-loop containing nucleoside triphosphate hydrolases"/>
    <property type="match status" value="1"/>
</dbReference>
<reference evidence="2" key="1">
    <citation type="journal article" date="2014" name="Front. Microbiol.">
        <title>High frequency of phylogenetically diverse reductive dehalogenase-homologous genes in deep subseafloor sedimentary metagenomes.</title>
        <authorList>
            <person name="Kawai M."/>
            <person name="Futagami T."/>
            <person name="Toyoda A."/>
            <person name="Takaki Y."/>
            <person name="Nishi S."/>
            <person name="Hori S."/>
            <person name="Arai W."/>
            <person name="Tsubouchi T."/>
            <person name="Morono Y."/>
            <person name="Uchiyama I."/>
            <person name="Ito T."/>
            <person name="Fujiyama A."/>
            <person name="Inagaki F."/>
            <person name="Takami H."/>
        </authorList>
    </citation>
    <scope>NUCLEOTIDE SEQUENCE</scope>
    <source>
        <strain evidence="2">Expedition CK06-06</strain>
    </source>
</reference>
<name>X1P334_9ZZZZ</name>
<evidence type="ECO:0000313" key="2">
    <source>
        <dbReference type="EMBL" id="GAI33445.1"/>
    </source>
</evidence>
<gene>
    <name evidence="2" type="ORF">S06H3_49142</name>
</gene>
<protein>
    <recommendedName>
        <fullName evidence="1">RecF/RecN/SMC N-terminal domain-containing protein</fullName>
    </recommendedName>
</protein>
<dbReference type="PANTHER" id="PTHR43977">
    <property type="entry name" value="STRUCTURAL MAINTENANCE OF CHROMOSOMES PROTEIN 3"/>
    <property type="match status" value="1"/>
</dbReference>